<accession>A0A835SL69</accession>
<feature type="compositionally biased region" description="Low complexity" evidence="1">
    <location>
        <begin position="438"/>
        <end position="451"/>
    </location>
</feature>
<protein>
    <submittedName>
        <fullName evidence="3">Uncharacterized protein</fullName>
    </submittedName>
</protein>
<reference evidence="3" key="1">
    <citation type="journal article" date="2020" name="bioRxiv">
        <title>Comparative genomics of Chlamydomonas.</title>
        <authorList>
            <person name="Craig R.J."/>
            <person name="Hasan A.R."/>
            <person name="Ness R.W."/>
            <person name="Keightley P.D."/>
        </authorList>
    </citation>
    <scope>NUCLEOTIDE SEQUENCE</scope>
    <source>
        <strain evidence="3">SAG 7.73</strain>
    </source>
</reference>
<feature type="transmembrane region" description="Helical" evidence="2">
    <location>
        <begin position="179"/>
        <end position="199"/>
    </location>
</feature>
<feature type="compositionally biased region" description="Basic residues" evidence="1">
    <location>
        <begin position="532"/>
        <end position="544"/>
    </location>
</feature>
<dbReference type="Proteomes" id="UP000650467">
    <property type="component" value="Unassembled WGS sequence"/>
</dbReference>
<feature type="transmembrane region" description="Helical" evidence="2">
    <location>
        <begin position="71"/>
        <end position="91"/>
    </location>
</feature>
<keyword evidence="2" id="KW-0812">Transmembrane</keyword>
<feature type="transmembrane region" description="Helical" evidence="2">
    <location>
        <begin position="98"/>
        <end position="121"/>
    </location>
</feature>
<dbReference type="OrthoDB" id="538259at2759"/>
<dbReference type="EMBL" id="JAEHOC010000032">
    <property type="protein sequence ID" value="KAG2429039.1"/>
    <property type="molecule type" value="Genomic_DNA"/>
</dbReference>
<keyword evidence="2" id="KW-1133">Transmembrane helix</keyword>
<gene>
    <name evidence="3" type="ORF">HXX76_011281</name>
</gene>
<dbReference type="AlphaFoldDB" id="A0A835SL69"/>
<keyword evidence="4" id="KW-1185">Reference proteome</keyword>
<feature type="region of interest" description="Disordered" evidence="1">
    <location>
        <begin position="279"/>
        <end position="303"/>
    </location>
</feature>
<feature type="compositionally biased region" description="Gly residues" evidence="1">
    <location>
        <begin position="287"/>
        <end position="298"/>
    </location>
</feature>
<feature type="transmembrane region" description="Helical" evidence="2">
    <location>
        <begin position="40"/>
        <end position="59"/>
    </location>
</feature>
<evidence type="ECO:0000313" key="3">
    <source>
        <dbReference type="EMBL" id="KAG2429039.1"/>
    </source>
</evidence>
<evidence type="ECO:0000256" key="2">
    <source>
        <dbReference type="SAM" id="Phobius"/>
    </source>
</evidence>
<organism evidence="3 4">
    <name type="scientific">Chlamydomonas incerta</name>
    <dbReference type="NCBI Taxonomy" id="51695"/>
    <lineage>
        <taxon>Eukaryota</taxon>
        <taxon>Viridiplantae</taxon>
        <taxon>Chlorophyta</taxon>
        <taxon>core chlorophytes</taxon>
        <taxon>Chlorophyceae</taxon>
        <taxon>CS clade</taxon>
        <taxon>Chlamydomonadales</taxon>
        <taxon>Chlamydomonadaceae</taxon>
        <taxon>Chlamydomonas</taxon>
    </lineage>
</organism>
<sequence length="603" mass="62664">MPSQYSKLQANKFDAWKNAYMHLGSRAVTLNDLRLQGTSACILQLIVTSVLPVVWYLIFYNKDSRLTPVPILTWAITAFAACLGISGFVFLKSLLLGLHAVLALALSAALGVFHTELYMLLVDRCERTQLSFRGCSTCACAASNNCTRAALATGSCVGCKAWSTEVCSGVDTAASALPYMGVVELLFIALPAVWSFMVLMRMEKEHNDAANKLLYARSVVNRELDRLEAKRGLDVDLVVFKQLLTTMQRLGTARDRAAVRSACELLGLDEELLAVEFDEEAGRDGSTTGGGGGGGGVGPSYRVGSVTMRQEDYLKHMAAHGGGGFLNSSMTLPAPPGTPQGIAAHAMPHAPPLSMAAHDLQADRTRARAELPHDPNSPGPAGYRETPVEQWDDDPEHGQYADDTDYYDESSYEHGDYPEGSEWVTDYEDGPDVRPGMAAAGGTAAGGAAAAAGGGAGAGGAEGEAPPKKKKKKKKSEAGAGAEGEAADGAVKKKKKKKRASVEGGPEGAAAAVAASPGAAADAGGEAAAGAKGKKKKGAKKGTKKNAVAPADADAALPGGVMNDMDLGLVDAALEELEAGVAKEKKAKKKAGAGGKKARKSEA</sequence>
<feature type="region of interest" description="Disordered" evidence="1">
    <location>
        <begin position="365"/>
        <end position="559"/>
    </location>
</feature>
<feature type="compositionally biased region" description="Basic residues" evidence="1">
    <location>
        <begin position="585"/>
        <end position="603"/>
    </location>
</feature>
<feature type="compositionally biased region" description="Low complexity" evidence="1">
    <location>
        <begin position="502"/>
        <end position="531"/>
    </location>
</feature>
<feature type="region of interest" description="Disordered" evidence="1">
    <location>
        <begin position="582"/>
        <end position="603"/>
    </location>
</feature>
<name>A0A835SL69_CHLIN</name>
<feature type="compositionally biased region" description="Low complexity" evidence="1">
    <location>
        <begin position="478"/>
        <end position="489"/>
    </location>
</feature>
<feature type="compositionally biased region" description="Low complexity" evidence="1">
    <location>
        <begin position="545"/>
        <end position="559"/>
    </location>
</feature>
<keyword evidence="2" id="KW-0472">Membrane</keyword>
<proteinExistence type="predicted"/>
<evidence type="ECO:0000313" key="4">
    <source>
        <dbReference type="Proteomes" id="UP000650467"/>
    </source>
</evidence>
<feature type="compositionally biased region" description="Gly residues" evidence="1">
    <location>
        <begin position="452"/>
        <end position="462"/>
    </location>
</feature>
<evidence type="ECO:0000256" key="1">
    <source>
        <dbReference type="SAM" id="MobiDB-lite"/>
    </source>
</evidence>
<comment type="caution">
    <text evidence="3">The sequence shown here is derived from an EMBL/GenBank/DDBJ whole genome shotgun (WGS) entry which is preliminary data.</text>
</comment>